<gene>
    <name evidence="1" type="ORF">A3J66_03120</name>
</gene>
<name>A0A1F6MAB0_9BACT</name>
<dbReference type="AlphaFoldDB" id="A0A1F6MAB0"/>
<dbReference type="Proteomes" id="UP000176282">
    <property type="component" value="Unassembled WGS sequence"/>
</dbReference>
<comment type="caution">
    <text evidence="1">The sequence shown here is derived from an EMBL/GenBank/DDBJ whole genome shotgun (WGS) entry which is preliminary data.</text>
</comment>
<dbReference type="STRING" id="1798680.A3J66_03120"/>
<dbReference type="SUPFAM" id="SSF53335">
    <property type="entry name" value="S-adenosyl-L-methionine-dependent methyltransferases"/>
    <property type="match status" value="1"/>
</dbReference>
<accession>A0A1F6MAB0</accession>
<dbReference type="EMBL" id="MFQB01000012">
    <property type="protein sequence ID" value="OGH68559.1"/>
    <property type="molecule type" value="Genomic_DNA"/>
</dbReference>
<evidence type="ECO:0008006" key="3">
    <source>
        <dbReference type="Google" id="ProtNLM"/>
    </source>
</evidence>
<dbReference type="PANTHER" id="PTHR43861">
    <property type="entry name" value="TRANS-ACONITATE 2-METHYLTRANSFERASE-RELATED"/>
    <property type="match status" value="1"/>
</dbReference>
<dbReference type="Pfam" id="PF13489">
    <property type="entry name" value="Methyltransf_23"/>
    <property type="match status" value="1"/>
</dbReference>
<dbReference type="InterPro" id="IPR029063">
    <property type="entry name" value="SAM-dependent_MTases_sf"/>
</dbReference>
<reference evidence="1 2" key="1">
    <citation type="journal article" date="2016" name="Nat. Commun.">
        <title>Thousands of microbial genomes shed light on interconnected biogeochemical processes in an aquifer system.</title>
        <authorList>
            <person name="Anantharaman K."/>
            <person name="Brown C.T."/>
            <person name="Hug L.A."/>
            <person name="Sharon I."/>
            <person name="Castelle C.J."/>
            <person name="Probst A.J."/>
            <person name="Thomas B.C."/>
            <person name="Singh A."/>
            <person name="Wilkins M.J."/>
            <person name="Karaoz U."/>
            <person name="Brodie E.L."/>
            <person name="Williams K.H."/>
            <person name="Hubbard S.S."/>
            <person name="Banfield J.F."/>
        </authorList>
    </citation>
    <scope>NUCLEOTIDE SEQUENCE [LARGE SCALE GENOMIC DNA]</scope>
</reference>
<organism evidence="1 2">
    <name type="scientific">Candidatus Magasanikbacteria bacterium RIFCSPHIGHO2_02_FULL_47_14</name>
    <dbReference type="NCBI Taxonomy" id="1798680"/>
    <lineage>
        <taxon>Bacteria</taxon>
        <taxon>Candidatus Magasanikiibacteriota</taxon>
    </lineage>
</organism>
<sequence>MLSEIYKKMKTFIARLNVSFFVFLHNVSYRGIGRWISIAHDGAHPKHEIMKYYQFFVDHVADGDLVIDVGCGQGITAYHVSHKSDSVVGIDISLRNIRIAQKRWSADNLTFVVADALTYKPSRRFDKIILSNVLEHIKERVAFLQQLHMLSDVILLRVPLITRDWLAMYKREQGLEYRLDPTHYIEYTLDSLQEELRQSGWAPREYSVQWGELWGVIISEEVCRQPV</sequence>
<protein>
    <recommendedName>
        <fullName evidence="3">Methyltransferase domain-containing protein</fullName>
    </recommendedName>
</protein>
<dbReference type="CDD" id="cd02440">
    <property type="entry name" value="AdoMet_MTases"/>
    <property type="match status" value="1"/>
</dbReference>
<proteinExistence type="predicted"/>
<evidence type="ECO:0000313" key="1">
    <source>
        <dbReference type="EMBL" id="OGH68559.1"/>
    </source>
</evidence>
<dbReference type="Gene3D" id="3.40.50.150">
    <property type="entry name" value="Vaccinia Virus protein VP39"/>
    <property type="match status" value="1"/>
</dbReference>
<evidence type="ECO:0000313" key="2">
    <source>
        <dbReference type="Proteomes" id="UP000176282"/>
    </source>
</evidence>